<evidence type="ECO:0000313" key="9">
    <source>
        <dbReference type="Proteomes" id="UP000053890"/>
    </source>
</evidence>
<feature type="domain" description="MYND-type" evidence="7">
    <location>
        <begin position="103"/>
        <end position="152"/>
    </location>
</feature>
<dbReference type="GO" id="GO:0005634">
    <property type="term" value="C:nucleus"/>
    <property type="evidence" value="ECO:0007669"/>
    <property type="project" value="TreeGrafter"/>
</dbReference>
<reference evidence="8 9" key="1">
    <citation type="journal article" date="2015" name="Front. Microbiol.">
        <title>Genome sequence of the plant growth promoting endophytic yeast Rhodotorula graminis WP1.</title>
        <authorList>
            <person name="Firrincieli A."/>
            <person name="Otillar R."/>
            <person name="Salamov A."/>
            <person name="Schmutz J."/>
            <person name="Khan Z."/>
            <person name="Redman R.S."/>
            <person name="Fleck N.D."/>
            <person name="Lindquist E."/>
            <person name="Grigoriev I.V."/>
            <person name="Doty S.L."/>
        </authorList>
    </citation>
    <scope>NUCLEOTIDE SEQUENCE [LARGE SCALE GENOMIC DNA]</scope>
    <source>
        <strain evidence="8 9">WP1</strain>
    </source>
</reference>
<feature type="domain" description="SET" evidence="6">
    <location>
        <begin position="58"/>
        <end position="316"/>
    </location>
</feature>
<dbReference type="AlphaFoldDB" id="A0A0P9GI69"/>
<dbReference type="GO" id="GO:0008270">
    <property type="term" value="F:zinc ion binding"/>
    <property type="evidence" value="ECO:0007669"/>
    <property type="project" value="UniProtKB-KW"/>
</dbReference>
<dbReference type="Pfam" id="PF00856">
    <property type="entry name" value="SET"/>
    <property type="match status" value="1"/>
</dbReference>
<accession>A0A0P9GI69</accession>
<dbReference type="InterPro" id="IPR050869">
    <property type="entry name" value="H3K4_H4K5_MeTrfase"/>
</dbReference>
<feature type="region of interest" description="Disordered" evidence="5">
    <location>
        <begin position="1"/>
        <end position="53"/>
    </location>
</feature>
<dbReference type="OrthoDB" id="265717at2759"/>
<dbReference type="Gene3D" id="6.10.140.2220">
    <property type="match status" value="1"/>
</dbReference>
<dbReference type="STRING" id="578459.A0A0P9GI69"/>
<dbReference type="InterPro" id="IPR002893">
    <property type="entry name" value="Znf_MYND"/>
</dbReference>
<evidence type="ECO:0000313" key="8">
    <source>
        <dbReference type="EMBL" id="KPV72663.1"/>
    </source>
</evidence>
<dbReference type="Proteomes" id="UP000053890">
    <property type="component" value="Unassembled WGS sequence"/>
</dbReference>
<dbReference type="Gene3D" id="2.170.270.10">
    <property type="entry name" value="SET domain"/>
    <property type="match status" value="1"/>
</dbReference>
<dbReference type="OMA" id="CSHRERF"/>
<keyword evidence="1" id="KW-0479">Metal-binding</keyword>
<evidence type="ECO:0000256" key="2">
    <source>
        <dbReference type="ARBA" id="ARBA00022771"/>
    </source>
</evidence>
<dbReference type="GeneID" id="28978446"/>
<evidence type="ECO:0008006" key="10">
    <source>
        <dbReference type="Google" id="ProtNLM"/>
    </source>
</evidence>
<evidence type="ECO:0000256" key="1">
    <source>
        <dbReference type="ARBA" id="ARBA00022723"/>
    </source>
</evidence>
<keyword evidence="9" id="KW-1185">Reference proteome</keyword>
<dbReference type="RefSeq" id="XP_018268712.1">
    <property type="nucleotide sequence ID" value="XM_018417998.1"/>
</dbReference>
<sequence length="594" mass="63985">MASDWAQLKHKRLSKAPLASTSSSSTPPPPTSSARPDPPTAPAATTPPVAFSHPHLPSSLEVRILPGRGRGIVANAAFQPGHTLVTTAPLVSALDNLHYSSRCSSCYRAADDLDSALPPARRKLLQCSLCHAVQYCTAQCQKRDWPVHKHECAALRNAANATAGNKPVPDTPVRALGRLLWTSEVKGNDLWTQVESLESHRTRLSPEEQERFFHLSIALAQYVGQETLKRACPDAAAVLDLCSRFAANSFALTAPTDLSNLGVSISPLTALFNHSCAPNAVVVFPSFPSSPTSSRHMHVVALHPIQPGDEVVTSYVDLALPRDVRQKELRERYKFECGCEACEGGGEGQAVDPREALACSRAKEGCEGLIRLPDRDSTVTSVTCPTCRTTSSYKSVHAALDAAKLAFADADKAQYKEPHVAALHLQHLLTSLTAPLDSTPAFAPSAYPVLPALQLLLTLQLHASSFPAALSTARLALKGTQHLYARGHPVRALVRTTLVRLETMPPPQDAAHPDAETRYWSDVRAREGALEALVGALREVEVAFGDGGTGAVKGGEMAKMLRDLISDQEQGIVVGRRIRAAAVEEQRRVRTLQR</sequence>
<dbReference type="InterPro" id="IPR046341">
    <property type="entry name" value="SET_dom_sf"/>
</dbReference>
<dbReference type="InterPro" id="IPR001214">
    <property type="entry name" value="SET_dom"/>
</dbReference>
<feature type="compositionally biased region" description="Low complexity" evidence="5">
    <location>
        <begin position="16"/>
        <end position="25"/>
    </location>
</feature>
<dbReference type="SUPFAM" id="SSF82199">
    <property type="entry name" value="SET domain"/>
    <property type="match status" value="1"/>
</dbReference>
<dbReference type="PROSITE" id="PS50280">
    <property type="entry name" value="SET"/>
    <property type="match status" value="1"/>
</dbReference>
<feature type="compositionally biased region" description="Pro residues" evidence="5">
    <location>
        <begin position="26"/>
        <end position="41"/>
    </location>
</feature>
<keyword evidence="3" id="KW-0862">Zinc</keyword>
<protein>
    <recommendedName>
        <fullName evidence="10">SET domain-containing protein</fullName>
    </recommendedName>
</protein>
<proteinExistence type="predicted"/>
<name>A0A0P9GI69_RHOGW</name>
<dbReference type="Gene3D" id="1.10.220.160">
    <property type="match status" value="1"/>
</dbReference>
<evidence type="ECO:0000259" key="7">
    <source>
        <dbReference type="PROSITE" id="PS50865"/>
    </source>
</evidence>
<evidence type="ECO:0000259" key="6">
    <source>
        <dbReference type="PROSITE" id="PS50280"/>
    </source>
</evidence>
<dbReference type="PANTHER" id="PTHR12197:SF251">
    <property type="entry name" value="EG:BACR7C10.4 PROTEIN"/>
    <property type="match status" value="1"/>
</dbReference>
<evidence type="ECO:0000256" key="3">
    <source>
        <dbReference type="ARBA" id="ARBA00022833"/>
    </source>
</evidence>
<dbReference type="Pfam" id="PF01753">
    <property type="entry name" value="zf-MYND"/>
    <property type="match status" value="1"/>
</dbReference>
<evidence type="ECO:0000256" key="5">
    <source>
        <dbReference type="SAM" id="MobiDB-lite"/>
    </source>
</evidence>
<keyword evidence="2 4" id="KW-0863">Zinc-finger</keyword>
<dbReference type="PROSITE" id="PS50865">
    <property type="entry name" value="ZF_MYND_2"/>
    <property type="match status" value="1"/>
</dbReference>
<organism evidence="8 9">
    <name type="scientific">Rhodotorula graminis (strain WP1)</name>
    <dbReference type="NCBI Taxonomy" id="578459"/>
    <lineage>
        <taxon>Eukaryota</taxon>
        <taxon>Fungi</taxon>
        <taxon>Dikarya</taxon>
        <taxon>Basidiomycota</taxon>
        <taxon>Pucciniomycotina</taxon>
        <taxon>Microbotryomycetes</taxon>
        <taxon>Sporidiobolales</taxon>
        <taxon>Sporidiobolaceae</taxon>
        <taxon>Rhodotorula</taxon>
    </lineage>
</organism>
<gene>
    <name evidence="8" type="ORF">RHOBADRAFT_55751</name>
</gene>
<dbReference type="SUPFAM" id="SSF144232">
    <property type="entry name" value="HIT/MYND zinc finger-like"/>
    <property type="match status" value="1"/>
</dbReference>
<dbReference type="EMBL" id="KQ474086">
    <property type="protein sequence ID" value="KPV72663.1"/>
    <property type="molecule type" value="Genomic_DNA"/>
</dbReference>
<dbReference type="PANTHER" id="PTHR12197">
    <property type="entry name" value="HISTONE-LYSINE N-METHYLTRANSFERASE SMYD"/>
    <property type="match status" value="1"/>
</dbReference>
<evidence type="ECO:0000256" key="4">
    <source>
        <dbReference type="PROSITE-ProRule" id="PRU00134"/>
    </source>
</evidence>